<evidence type="ECO:0000313" key="3">
    <source>
        <dbReference type="EMBL" id="EFP94896.1"/>
    </source>
</evidence>
<name>E3BPX1_9VIBR</name>
<dbReference type="GO" id="GO:0015627">
    <property type="term" value="C:type II protein secretion system complex"/>
    <property type="evidence" value="ECO:0007669"/>
    <property type="project" value="InterPro"/>
</dbReference>
<dbReference type="EMBL" id="AEIU01000111">
    <property type="protein sequence ID" value="EFP94896.1"/>
    <property type="molecule type" value="Genomic_DNA"/>
</dbReference>
<sequence length="143" mass="16475">MFMEKYYRATLKQINKVTLIEVVCTVLILIILAALMYPNYQSYILKAHRMSVMSDLTQLQLELEQHHQNSYLAISNTLIGADGICHLCKTEPERFALSILVKEYGYSIVAQAKGEQLNDHCSGESYQYLSLNHRGETFPEHCW</sequence>
<dbReference type="Proteomes" id="UP000002943">
    <property type="component" value="Unassembled WGS sequence"/>
</dbReference>
<dbReference type="RefSeq" id="WP_009603232.1">
    <property type="nucleotide sequence ID" value="NZ_AEIU01000111.1"/>
</dbReference>
<keyword evidence="2" id="KW-0472">Membrane</keyword>
<organism evidence="3 4">
    <name type="scientific">Vibrio caribbeanicus ATCC BAA-2122</name>
    <dbReference type="NCBI Taxonomy" id="796620"/>
    <lineage>
        <taxon>Bacteria</taxon>
        <taxon>Pseudomonadati</taxon>
        <taxon>Pseudomonadota</taxon>
        <taxon>Gammaproteobacteria</taxon>
        <taxon>Vibrionales</taxon>
        <taxon>Vibrionaceae</taxon>
        <taxon>Vibrio</taxon>
    </lineage>
</organism>
<keyword evidence="4" id="KW-1185">Reference proteome</keyword>
<dbReference type="GO" id="GO:0015628">
    <property type="term" value="P:protein secretion by the type II secretion system"/>
    <property type="evidence" value="ECO:0007669"/>
    <property type="project" value="InterPro"/>
</dbReference>
<dbReference type="AlphaFoldDB" id="E3BPX1"/>
<dbReference type="InterPro" id="IPR045584">
    <property type="entry name" value="Pilin-like"/>
</dbReference>
<dbReference type="eggNOG" id="COG4968">
    <property type="taxonomic scope" value="Bacteria"/>
</dbReference>
<feature type="transmembrane region" description="Helical" evidence="2">
    <location>
        <begin position="20"/>
        <end position="40"/>
    </location>
</feature>
<dbReference type="InterPro" id="IPR000983">
    <property type="entry name" value="Bac_GSPG_pilin"/>
</dbReference>
<protein>
    <submittedName>
        <fullName evidence="3">Putative fimbrial assembly protein PilE</fullName>
    </submittedName>
</protein>
<keyword evidence="2" id="KW-0812">Transmembrane</keyword>
<dbReference type="Pfam" id="PF16732">
    <property type="entry name" value="ComP_DUS"/>
    <property type="match status" value="1"/>
</dbReference>
<dbReference type="SUPFAM" id="SSF54523">
    <property type="entry name" value="Pili subunits"/>
    <property type="match status" value="1"/>
</dbReference>
<dbReference type="GO" id="GO:0043683">
    <property type="term" value="P:type IV pilus assembly"/>
    <property type="evidence" value="ECO:0007669"/>
    <property type="project" value="InterPro"/>
</dbReference>
<reference evidence="3 4" key="1">
    <citation type="journal article" date="2012" name="Int. J. Syst. Evol. Microbiol.">
        <title>Vibrio caribbeanicus sp. nov., isolated from the marine sponge Scleritoderma cyanea.</title>
        <authorList>
            <person name="Hoffmann M."/>
            <person name="Monday S.R."/>
            <person name="Allard M.W."/>
            <person name="Strain E.A."/>
            <person name="Whittaker P."/>
            <person name="Naum M."/>
            <person name="McCarthy P.J."/>
            <person name="Lopez J.V."/>
            <person name="Fischer M."/>
            <person name="Brown E.W."/>
        </authorList>
    </citation>
    <scope>NUCLEOTIDE SEQUENCE [LARGE SCALE GENOMIC DNA]</scope>
    <source>
        <strain evidence="3 4">ATCC BAA-2122</strain>
    </source>
</reference>
<dbReference type="Gene3D" id="3.30.700.10">
    <property type="entry name" value="Glycoprotein, Type 4 Pilin"/>
    <property type="match status" value="1"/>
</dbReference>
<keyword evidence="2" id="KW-1133">Transmembrane helix</keyword>
<dbReference type="PRINTS" id="PR00813">
    <property type="entry name" value="BCTERIALGSPG"/>
</dbReference>
<gene>
    <name evidence="3" type="ORF">VIBC2010_02476</name>
</gene>
<proteinExistence type="predicted"/>
<accession>E3BPX1</accession>
<keyword evidence="1" id="KW-0488">Methylation</keyword>
<evidence type="ECO:0000313" key="4">
    <source>
        <dbReference type="Proteomes" id="UP000002943"/>
    </source>
</evidence>
<dbReference type="InterPro" id="IPR031982">
    <property type="entry name" value="PilE-like"/>
</dbReference>
<dbReference type="OrthoDB" id="5906095at2"/>
<comment type="caution">
    <text evidence="3">The sequence shown here is derived from an EMBL/GenBank/DDBJ whole genome shotgun (WGS) entry which is preliminary data.</text>
</comment>
<dbReference type="STRING" id="796620.VIBC2010_02476"/>
<evidence type="ECO:0000256" key="1">
    <source>
        <dbReference type="ARBA" id="ARBA00022481"/>
    </source>
</evidence>
<evidence type="ECO:0000256" key="2">
    <source>
        <dbReference type="SAM" id="Phobius"/>
    </source>
</evidence>